<feature type="region of interest" description="Disordered" evidence="1">
    <location>
        <begin position="54"/>
        <end position="83"/>
    </location>
</feature>
<protein>
    <submittedName>
        <fullName evidence="2">Uncharacterized protein</fullName>
    </submittedName>
</protein>
<evidence type="ECO:0000313" key="2">
    <source>
        <dbReference type="EMBL" id="CDF37773.1"/>
    </source>
</evidence>
<evidence type="ECO:0000256" key="1">
    <source>
        <dbReference type="SAM" id="MobiDB-lite"/>
    </source>
</evidence>
<dbReference type="GeneID" id="17325361"/>
<dbReference type="RefSeq" id="XP_005717644.1">
    <property type="nucleotide sequence ID" value="XM_005717587.1"/>
</dbReference>
<feature type="compositionally biased region" description="Polar residues" evidence="1">
    <location>
        <begin position="74"/>
        <end position="83"/>
    </location>
</feature>
<accession>R7QJ25</accession>
<dbReference type="Gramene" id="CDF37773">
    <property type="protein sequence ID" value="CDF37773"/>
    <property type="gene ID" value="CHC_T00005985001"/>
</dbReference>
<organism evidence="2 3">
    <name type="scientific">Chondrus crispus</name>
    <name type="common">Carrageen Irish moss</name>
    <name type="synonym">Polymorpha crispa</name>
    <dbReference type="NCBI Taxonomy" id="2769"/>
    <lineage>
        <taxon>Eukaryota</taxon>
        <taxon>Rhodophyta</taxon>
        <taxon>Florideophyceae</taxon>
        <taxon>Rhodymeniophycidae</taxon>
        <taxon>Gigartinales</taxon>
        <taxon>Gigartinaceae</taxon>
        <taxon>Chondrus</taxon>
    </lineage>
</organism>
<name>R7QJ25_CHOCR</name>
<dbReference type="EMBL" id="HG001866">
    <property type="protein sequence ID" value="CDF37773.1"/>
    <property type="molecule type" value="Genomic_DNA"/>
</dbReference>
<proteinExistence type="predicted"/>
<dbReference type="Proteomes" id="UP000012073">
    <property type="component" value="Unassembled WGS sequence"/>
</dbReference>
<evidence type="ECO:0000313" key="3">
    <source>
        <dbReference type="Proteomes" id="UP000012073"/>
    </source>
</evidence>
<sequence>MFSRKLQFLLAERRLQNGRESFCAGPCLSLSQASGWKPRQTPRLLVGAGAPCATTASGDRRTPGGRHNTVPLPGSTSMPCSDSQAVKVARVEGMRVGMREVLYGGR</sequence>
<dbReference type="AlphaFoldDB" id="R7QJ25"/>
<reference evidence="3" key="1">
    <citation type="journal article" date="2013" name="Proc. Natl. Acad. Sci. U.S.A.">
        <title>Genome structure and metabolic features in the red seaweed Chondrus crispus shed light on evolution of the Archaeplastida.</title>
        <authorList>
            <person name="Collen J."/>
            <person name="Porcel B."/>
            <person name="Carre W."/>
            <person name="Ball S.G."/>
            <person name="Chaparro C."/>
            <person name="Tonon T."/>
            <person name="Barbeyron T."/>
            <person name="Michel G."/>
            <person name="Noel B."/>
            <person name="Valentin K."/>
            <person name="Elias M."/>
            <person name="Artiguenave F."/>
            <person name="Arun A."/>
            <person name="Aury J.M."/>
            <person name="Barbosa-Neto J.F."/>
            <person name="Bothwell J.H."/>
            <person name="Bouget F.Y."/>
            <person name="Brillet L."/>
            <person name="Cabello-Hurtado F."/>
            <person name="Capella-Gutierrez S."/>
            <person name="Charrier B."/>
            <person name="Cladiere L."/>
            <person name="Cock J.M."/>
            <person name="Coelho S.M."/>
            <person name="Colleoni C."/>
            <person name="Czjzek M."/>
            <person name="Da Silva C."/>
            <person name="Delage L."/>
            <person name="Denoeud F."/>
            <person name="Deschamps P."/>
            <person name="Dittami S.M."/>
            <person name="Gabaldon T."/>
            <person name="Gachon C.M."/>
            <person name="Groisillier A."/>
            <person name="Herve C."/>
            <person name="Jabbari K."/>
            <person name="Katinka M."/>
            <person name="Kloareg B."/>
            <person name="Kowalczyk N."/>
            <person name="Labadie K."/>
            <person name="Leblanc C."/>
            <person name="Lopez P.J."/>
            <person name="McLachlan D.H."/>
            <person name="Meslet-Cladiere L."/>
            <person name="Moustafa A."/>
            <person name="Nehr Z."/>
            <person name="Nyvall Collen P."/>
            <person name="Panaud O."/>
            <person name="Partensky F."/>
            <person name="Poulain J."/>
            <person name="Rensing S.A."/>
            <person name="Rousvoal S."/>
            <person name="Samson G."/>
            <person name="Symeonidi A."/>
            <person name="Weissenbach J."/>
            <person name="Zambounis A."/>
            <person name="Wincker P."/>
            <person name="Boyen C."/>
        </authorList>
    </citation>
    <scope>NUCLEOTIDE SEQUENCE [LARGE SCALE GENOMIC DNA]</scope>
    <source>
        <strain evidence="3">cv. Stackhouse</strain>
    </source>
</reference>
<keyword evidence="3" id="KW-1185">Reference proteome</keyword>
<dbReference type="KEGG" id="ccp:CHC_T00005985001"/>
<gene>
    <name evidence="2" type="ORF">CHC_T00005985001</name>
</gene>